<proteinExistence type="inferred from homology"/>
<evidence type="ECO:0000259" key="11">
    <source>
        <dbReference type="PROSITE" id="PS50011"/>
    </source>
</evidence>
<keyword evidence="6 9" id="KW-0067">ATP-binding</keyword>
<feature type="binding site" evidence="9">
    <location>
        <position position="257"/>
    </location>
    <ligand>
        <name>ATP</name>
        <dbReference type="ChEBI" id="CHEBI:30616"/>
    </ligand>
</feature>
<dbReference type="PANTHER" id="PTHR48006">
    <property type="entry name" value="LEUCINE-RICH REPEAT-CONTAINING PROTEIN DDB_G0281931-RELATED"/>
    <property type="match status" value="1"/>
</dbReference>
<gene>
    <name evidence="13" type="primary">LOC106478740</name>
</gene>
<evidence type="ECO:0000256" key="4">
    <source>
        <dbReference type="ARBA" id="ARBA00022741"/>
    </source>
</evidence>
<dbReference type="InterPro" id="IPR051824">
    <property type="entry name" value="LRR_Rcpt-Like_S/T_Kinase"/>
</dbReference>
<evidence type="ECO:0000256" key="2">
    <source>
        <dbReference type="ARBA" id="ARBA00022527"/>
    </source>
</evidence>
<dbReference type="Pfam" id="PF00069">
    <property type="entry name" value="Pkinase"/>
    <property type="match status" value="1"/>
</dbReference>
<dbReference type="GeneID" id="106478740"/>
<dbReference type="SUPFAM" id="SSF47986">
    <property type="entry name" value="DEATH domain"/>
    <property type="match status" value="1"/>
</dbReference>
<evidence type="ECO:0000256" key="8">
    <source>
        <dbReference type="ARBA" id="ARBA00048679"/>
    </source>
</evidence>
<comment type="catalytic activity">
    <reaction evidence="7">
        <text>L-threonyl-[protein] + ATP = O-phospho-L-threonyl-[protein] + ADP + H(+)</text>
        <dbReference type="Rhea" id="RHEA:46608"/>
        <dbReference type="Rhea" id="RHEA-COMP:11060"/>
        <dbReference type="Rhea" id="RHEA-COMP:11605"/>
        <dbReference type="ChEBI" id="CHEBI:15378"/>
        <dbReference type="ChEBI" id="CHEBI:30013"/>
        <dbReference type="ChEBI" id="CHEBI:30616"/>
        <dbReference type="ChEBI" id="CHEBI:61977"/>
        <dbReference type="ChEBI" id="CHEBI:456216"/>
        <dbReference type="EC" id="2.7.11.1"/>
    </reaction>
</comment>
<dbReference type="Gene3D" id="1.10.533.10">
    <property type="entry name" value="Death Domain, Fas"/>
    <property type="match status" value="1"/>
</dbReference>
<evidence type="ECO:0000256" key="6">
    <source>
        <dbReference type="ARBA" id="ARBA00022840"/>
    </source>
</evidence>
<dbReference type="PANTHER" id="PTHR48006:SF102">
    <property type="entry name" value="LEUCINE-RICH REPEAT-CONTAINING PROTEIN DDB_G0281931-RELATED"/>
    <property type="match status" value="1"/>
</dbReference>
<dbReference type="InterPro" id="IPR011009">
    <property type="entry name" value="Kinase-like_dom_sf"/>
</dbReference>
<evidence type="ECO:0000313" key="12">
    <source>
        <dbReference type="Proteomes" id="UP000694941"/>
    </source>
</evidence>
<comment type="similarity">
    <text evidence="10">Belongs to the protein kinase superfamily.</text>
</comment>
<dbReference type="Proteomes" id="UP000694941">
    <property type="component" value="Unplaced"/>
</dbReference>
<dbReference type="InterPro" id="IPR000719">
    <property type="entry name" value="Prot_kinase_dom"/>
</dbReference>
<dbReference type="SUPFAM" id="SSF56112">
    <property type="entry name" value="Protein kinase-like (PK-like)"/>
    <property type="match status" value="1"/>
</dbReference>
<accession>A0ABM1S385</accession>
<dbReference type="PROSITE" id="PS51257">
    <property type="entry name" value="PROKAR_LIPOPROTEIN"/>
    <property type="match status" value="1"/>
</dbReference>
<dbReference type="Pfam" id="PF14786">
    <property type="entry name" value="Death_2"/>
    <property type="match status" value="1"/>
</dbReference>
<keyword evidence="2 10" id="KW-0723">Serine/threonine-protein kinase</keyword>
<protein>
    <recommendedName>
        <fullName evidence="1">non-specific serine/threonine protein kinase</fullName>
        <ecNumber evidence="1">2.7.11.1</ecNumber>
    </recommendedName>
</protein>
<evidence type="ECO:0000256" key="7">
    <source>
        <dbReference type="ARBA" id="ARBA00047899"/>
    </source>
</evidence>
<comment type="catalytic activity">
    <reaction evidence="8">
        <text>L-seryl-[protein] + ATP = O-phospho-L-seryl-[protein] + ADP + H(+)</text>
        <dbReference type="Rhea" id="RHEA:17989"/>
        <dbReference type="Rhea" id="RHEA-COMP:9863"/>
        <dbReference type="Rhea" id="RHEA-COMP:11604"/>
        <dbReference type="ChEBI" id="CHEBI:15378"/>
        <dbReference type="ChEBI" id="CHEBI:29999"/>
        <dbReference type="ChEBI" id="CHEBI:30616"/>
        <dbReference type="ChEBI" id="CHEBI:83421"/>
        <dbReference type="ChEBI" id="CHEBI:456216"/>
        <dbReference type="EC" id="2.7.11.1"/>
    </reaction>
</comment>
<dbReference type="InterPro" id="IPR011029">
    <property type="entry name" value="DEATH-like_dom_sf"/>
</dbReference>
<evidence type="ECO:0000256" key="3">
    <source>
        <dbReference type="ARBA" id="ARBA00022679"/>
    </source>
</evidence>
<keyword evidence="4 9" id="KW-0547">Nucleotide-binding</keyword>
<dbReference type="Gene3D" id="3.30.200.20">
    <property type="entry name" value="Phosphorylase Kinase, domain 1"/>
    <property type="match status" value="1"/>
</dbReference>
<feature type="domain" description="Protein kinase" evidence="11">
    <location>
        <begin position="229"/>
        <end position="497"/>
    </location>
</feature>
<evidence type="ECO:0000256" key="10">
    <source>
        <dbReference type="RuleBase" id="RU000304"/>
    </source>
</evidence>
<evidence type="ECO:0000256" key="1">
    <source>
        <dbReference type="ARBA" id="ARBA00012513"/>
    </source>
</evidence>
<dbReference type="PROSITE" id="PS50011">
    <property type="entry name" value="PROTEIN_KINASE_DOM"/>
    <property type="match status" value="1"/>
</dbReference>
<organism evidence="12 13">
    <name type="scientific">Limulus polyphemus</name>
    <name type="common">Atlantic horseshoe crab</name>
    <dbReference type="NCBI Taxonomy" id="6850"/>
    <lineage>
        <taxon>Eukaryota</taxon>
        <taxon>Metazoa</taxon>
        <taxon>Ecdysozoa</taxon>
        <taxon>Arthropoda</taxon>
        <taxon>Chelicerata</taxon>
        <taxon>Merostomata</taxon>
        <taxon>Xiphosura</taxon>
        <taxon>Limulidae</taxon>
        <taxon>Limulus</taxon>
    </lineage>
</organism>
<reference evidence="13" key="1">
    <citation type="submission" date="2025-08" db="UniProtKB">
        <authorList>
            <consortium name="RefSeq"/>
        </authorList>
    </citation>
    <scope>IDENTIFICATION</scope>
    <source>
        <tissue evidence="13">Muscle</tissue>
    </source>
</reference>
<keyword evidence="5" id="KW-0418">Kinase</keyword>
<evidence type="ECO:0000313" key="13">
    <source>
        <dbReference type="RefSeq" id="XP_022238090.1"/>
    </source>
</evidence>
<dbReference type="InterPro" id="IPR029397">
    <property type="entry name" value="Tube_Death"/>
</dbReference>
<sequence length="500" mass="55777">MRNIFKSYSEPNPMNSHAISGCSSDQVVTLTTELRKVPIWFRNRLCQILDSSDSWEELAAVICHPDDSSRFLFTHNNISVLKAQKNKPGGSPAQALFTHWSTTGKNRPTVNTLLDLLKETRLYRAADFVAVQALQGSPVEKDYLETRELLNIVSSSEDTEYEHGITSTSHEEEKTVLVQGRHESGNSESHTVPGESNADEFQCVENSVVRFSYQELSSMAQNFSETSVSRGGAKLGEGGFAVVYRGTLKSGQSVAIKRFKGAVDGQFSAELRVLALYRHSNLLPLLGYSCDGPSACLVYAYMKNGCLYDRIMCKDNSQGIPWKRRLNIALGTARGISYLHTARKEPLVHRDIKSANVLLDEQMNPRVGDFGLVRIGSSGERTTVVVTNTVMGTNCYMAPEAMRGDVSVKLDTFSFGIVLLELLTGLPPLDNNREERDLLTHIQNFEEELTTLLDTKAGETNEQLGKEMFDLALKCCRDRKKDRPTMVEVLHELEELLKHL</sequence>
<evidence type="ECO:0000256" key="9">
    <source>
        <dbReference type="PROSITE-ProRule" id="PRU10141"/>
    </source>
</evidence>
<evidence type="ECO:0000256" key="5">
    <source>
        <dbReference type="ARBA" id="ARBA00022777"/>
    </source>
</evidence>
<dbReference type="EC" id="2.7.11.1" evidence="1"/>
<keyword evidence="3" id="KW-0808">Transferase</keyword>
<dbReference type="RefSeq" id="XP_022238090.1">
    <property type="nucleotide sequence ID" value="XM_022382382.1"/>
</dbReference>
<dbReference type="SMART" id="SM00220">
    <property type="entry name" value="S_TKc"/>
    <property type="match status" value="1"/>
</dbReference>
<dbReference type="InterPro" id="IPR017441">
    <property type="entry name" value="Protein_kinase_ATP_BS"/>
</dbReference>
<name>A0ABM1S385_LIMPO</name>
<dbReference type="PROSITE" id="PS00108">
    <property type="entry name" value="PROTEIN_KINASE_ST"/>
    <property type="match status" value="1"/>
</dbReference>
<keyword evidence="12" id="KW-1185">Reference proteome</keyword>
<dbReference type="Gene3D" id="1.10.510.10">
    <property type="entry name" value="Transferase(Phosphotransferase) domain 1"/>
    <property type="match status" value="1"/>
</dbReference>
<dbReference type="InterPro" id="IPR008271">
    <property type="entry name" value="Ser/Thr_kinase_AS"/>
</dbReference>
<dbReference type="PROSITE" id="PS00107">
    <property type="entry name" value="PROTEIN_KINASE_ATP"/>
    <property type="match status" value="1"/>
</dbReference>